<evidence type="ECO:0000256" key="3">
    <source>
        <dbReference type="ARBA" id="ARBA00007592"/>
    </source>
</evidence>
<dbReference type="PROSITE" id="PS00666">
    <property type="entry name" value="DHDPS_2"/>
    <property type="match status" value="1"/>
</dbReference>
<dbReference type="EC" id="4.3.3.7" evidence="4 12"/>
<dbReference type="PRINTS" id="PR00146">
    <property type="entry name" value="DHPICSNTHASE"/>
</dbReference>
<accession>A0ABN2TC07</accession>
<gene>
    <name evidence="12 14" type="primary">dapA</name>
    <name evidence="14" type="ORF">GCM10009755_12710</name>
</gene>
<evidence type="ECO:0000256" key="7">
    <source>
        <dbReference type="ARBA" id="ARBA00022915"/>
    </source>
</evidence>
<evidence type="ECO:0000256" key="8">
    <source>
        <dbReference type="ARBA" id="ARBA00023154"/>
    </source>
</evidence>
<keyword evidence="6 12" id="KW-0028">Amino-acid biosynthesis</keyword>
<evidence type="ECO:0000313" key="15">
    <source>
        <dbReference type="Proteomes" id="UP001500755"/>
    </source>
</evidence>
<evidence type="ECO:0000256" key="12">
    <source>
        <dbReference type="HAMAP-Rule" id="MF_00418"/>
    </source>
</evidence>
<comment type="subcellular location">
    <subcellularLocation>
        <location evidence="12">Cytoplasm</location>
    </subcellularLocation>
</comment>
<keyword evidence="15" id="KW-1185">Reference proteome</keyword>
<comment type="pathway">
    <text evidence="2 12">Amino-acid biosynthesis; L-lysine biosynthesis via DAP pathway; (S)-tetrahydrodipicolinate from L-aspartate: step 3/4.</text>
</comment>
<organism evidence="14 15">
    <name type="scientific">Brevibacterium samyangense</name>
    <dbReference type="NCBI Taxonomy" id="366888"/>
    <lineage>
        <taxon>Bacteria</taxon>
        <taxon>Bacillati</taxon>
        <taxon>Actinomycetota</taxon>
        <taxon>Actinomycetes</taxon>
        <taxon>Micrococcales</taxon>
        <taxon>Brevibacteriaceae</taxon>
        <taxon>Brevibacterium</taxon>
    </lineage>
</organism>
<dbReference type="SMART" id="SM01130">
    <property type="entry name" value="DHDPS"/>
    <property type="match status" value="1"/>
</dbReference>
<comment type="catalytic activity">
    <reaction evidence="11 12">
        <text>L-aspartate 4-semialdehyde + pyruvate = (2S,4S)-4-hydroxy-2,3,4,5-tetrahydrodipicolinate + H2O + H(+)</text>
        <dbReference type="Rhea" id="RHEA:34171"/>
        <dbReference type="ChEBI" id="CHEBI:15361"/>
        <dbReference type="ChEBI" id="CHEBI:15377"/>
        <dbReference type="ChEBI" id="CHEBI:15378"/>
        <dbReference type="ChEBI" id="CHEBI:67139"/>
        <dbReference type="ChEBI" id="CHEBI:537519"/>
        <dbReference type="EC" id="4.3.3.7"/>
    </reaction>
</comment>
<name>A0ABN2TC07_9MICO</name>
<evidence type="ECO:0000256" key="5">
    <source>
        <dbReference type="ARBA" id="ARBA00022490"/>
    </source>
</evidence>
<feature type="active site" description="Proton donor/acceptor" evidence="12">
    <location>
        <position position="172"/>
    </location>
</feature>
<dbReference type="Proteomes" id="UP001500755">
    <property type="component" value="Unassembled WGS sequence"/>
</dbReference>
<keyword evidence="8 12" id="KW-0457">Lysine biosynthesis</keyword>
<comment type="subunit">
    <text evidence="12">Homotetramer; dimer of dimers.</text>
</comment>
<evidence type="ECO:0000313" key="14">
    <source>
        <dbReference type="EMBL" id="GAA2004686.1"/>
    </source>
</evidence>
<keyword evidence="9 12" id="KW-0456">Lyase</keyword>
<dbReference type="InterPro" id="IPR013785">
    <property type="entry name" value="Aldolase_TIM"/>
</dbReference>
<dbReference type="InterPro" id="IPR005263">
    <property type="entry name" value="DapA"/>
</dbReference>
<comment type="similarity">
    <text evidence="3 12 13">Belongs to the DapA family.</text>
</comment>
<sequence length="331" mass="34105">MPVRGKLVVMATSNDSSTDAAPNAPEIAQRPAHLDAAVSAFGTVGTAMVTPLTEDGAVDLDTAAALATHLVDLGNDMLVVSGTTGESPTTNDVEKQDLLTAVLDAVGDRARIIAGVGTNDTAHTVHLAQDAATAGAHGLLVVTPYYSKPPQAAIRAHMETVASATDLPVMLYDIPGRSGVPIAPETLVALGEHPNILAVKDAKGDLASSMAVMRDSSLAYYSGEDALNLPLLAAGAVGVVSVVGHVLADEWARLVRATEANDLATARAIALDAIDVVDAIMNHMPGAISAKAALELRGVVPNRGVRAPLLPATDEQVAFLRERLTRSGYLK</sequence>
<evidence type="ECO:0000256" key="10">
    <source>
        <dbReference type="ARBA" id="ARBA00023270"/>
    </source>
</evidence>
<feature type="active site" description="Schiff-base intermediate with substrate" evidence="12">
    <location>
        <position position="200"/>
    </location>
</feature>
<feature type="binding site" evidence="12">
    <location>
        <position position="84"/>
    </location>
    <ligand>
        <name>pyruvate</name>
        <dbReference type="ChEBI" id="CHEBI:15361"/>
    </ligand>
</feature>
<evidence type="ECO:0000256" key="11">
    <source>
        <dbReference type="ARBA" id="ARBA00047836"/>
    </source>
</evidence>
<dbReference type="Pfam" id="PF00701">
    <property type="entry name" value="DHDPS"/>
    <property type="match status" value="1"/>
</dbReference>
<evidence type="ECO:0000256" key="2">
    <source>
        <dbReference type="ARBA" id="ARBA00005120"/>
    </source>
</evidence>
<dbReference type="SUPFAM" id="SSF51569">
    <property type="entry name" value="Aldolase"/>
    <property type="match status" value="1"/>
</dbReference>
<feature type="site" description="Part of a proton relay during catalysis" evidence="12">
    <location>
        <position position="83"/>
    </location>
</feature>
<reference evidence="14 15" key="1">
    <citation type="journal article" date="2019" name="Int. J. Syst. Evol. Microbiol.">
        <title>The Global Catalogue of Microorganisms (GCM) 10K type strain sequencing project: providing services to taxonomists for standard genome sequencing and annotation.</title>
        <authorList>
            <consortium name="The Broad Institute Genomics Platform"/>
            <consortium name="The Broad Institute Genome Sequencing Center for Infectious Disease"/>
            <person name="Wu L."/>
            <person name="Ma J."/>
        </authorList>
    </citation>
    <scope>NUCLEOTIDE SEQUENCE [LARGE SCALE GENOMIC DNA]</scope>
    <source>
        <strain evidence="14 15">JCM 14546</strain>
    </source>
</reference>
<evidence type="ECO:0000256" key="1">
    <source>
        <dbReference type="ARBA" id="ARBA00003294"/>
    </source>
</evidence>
<proteinExistence type="inferred from homology"/>
<comment type="function">
    <text evidence="1 12">Catalyzes the condensation of (S)-aspartate-beta-semialdehyde [(S)-ASA] and pyruvate to 4-hydroxy-tetrahydrodipicolinate (HTPA).</text>
</comment>
<dbReference type="PANTHER" id="PTHR12128">
    <property type="entry name" value="DIHYDRODIPICOLINATE SYNTHASE"/>
    <property type="match status" value="1"/>
</dbReference>
<feature type="binding site" evidence="12">
    <location>
        <position position="240"/>
    </location>
    <ligand>
        <name>pyruvate</name>
        <dbReference type="ChEBI" id="CHEBI:15361"/>
    </ligand>
</feature>
<evidence type="ECO:0000256" key="13">
    <source>
        <dbReference type="PIRNR" id="PIRNR001365"/>
    </source>
</evidence>
<dbReference type="PANTHER" id="PTHR12128:SF66">
    <property type="entry name" value="4-HYDROXY-2-OXOGLUTARATE ALDOLASE, MITOCHONDRIAL"/>
    <property type="match status" value="1"/>
</dbReference>
<protein>
    <recommendedName>
        <fullName evidence="4 12">4-hydroxy-tetrahydrodipicolinate synthase</fullName>
        <shortName evidence="12">HTPA synthase</shortName>
        <ecNumber evidence="4 12">4.3.3.7</ecNumber>
    </recommendedName>
</protein>
<keyword evidence="5 12" id="KW-0963">Cytoplasm</keyword>
<dbReference type="NCBIfam" id="TIGR00674">
    <property type="entry name" value="dapA"/>
    <property type="match status" value="1"/>
</dbReference>
<dbReference type="Gene3D" id="3.20.20.70">
    <property type="entry name" value="Aldolase class I"/>
    <property type="match status" value="1"/>
</dbReference>
<dbReference type="HAMAP" id="MF_00418">
    <property type="entry name" value="DapA"/>
    <property type="match status" value="1"/>
</dbReference>
<dbReference type="EMBL" id="BAAANO010000012">
    <property type="protein sequence ID" value="GAA2004686.1"/>
    <property type="molecule type" value="Genomic_DNA"/>
</dbReference>
<dbReference type="CDD" id="cd00950">
    <property type="entry name" value="DHDPS"/>
    <property type="match status" value="1"/>
</dbReference>
<evidence type="ECO:0000256" key="4">
    <source>
        <dbReference type="ARBA" id="ARBA00012086"/>
    </source>
</evidence>
<keyword evidence="7 12" id="KW-0220">Diaminopimelate biosynthesis</keyword>
<feature type="site" description="Part of a proton relay during catalysis" evidence="12">
    <location>
        <position position="146"/>
    </location>
</feature>
<dbReference type="InterPro" id="IPR020625">
    <property type="entry name" value="Schiff_base-form_aldolases_AS"/>
</dbReference>
<comment type="caution">
    <text evidence="12">Was originally thought to be a dihydrodipicolinate synthase (DHDPS), catalyzing the condensation of (S)-aspartate-beta-semialdehyde [(S)-ASA] and pyruvate to dihydrodipicolinate (DHDP). However, it was shown in E.coli that the product of the enzymatic reaction is not dihydrodipicolinate but in fact (4S)-4-hydroxy-2,3,4,5-tetrahydro-(2S)-dipicolinic acid (HTPA), and that the consecutive dehydration reaction leading to DHDP is not spontaneous but catalyzed by DapB.</text>
</comment>
<dbReference type="InterPro" id="IPR002220">
    <property type="entry name" value="DapA-like"/>
</dbReference>
<comment type="caution">
    <text evidence="14">The sequence shown here is derived from an EMBL/GenBank/DDBJ whole genome shotgun (WGS) entry which is preliminary data.</text>
</comment>
<evidence type="ECO:0000256" key="6">
    <source>
        <dbReference type="ARBA" id="ARBA00022605"/>
    </source>
</evidence>
<evidence type="ECO:0000256" key="9">
    <source>
        <dbReference type="ARBA" id="ARBA00023239"/>
    </source>
</evidence>
<dbReference type="PIRSF" id="PIRSF001365">
    <property type="entry name" value="DHDPS"/>
    <property type="match status" value="1"/>
</dbReference>
<keyword evidence="10 12" id="KW-0704">Schiff base</keyword>